<accession>A0ABZ0J505</accession>
<gene>
    <name evidence="1" type="ORF">P4826_16280</name>
</gene>
<dbReference type="EMBL" id="CP136921">
    <property type="protein sequence ID" value="WOO31938.1"/>
    <property type="molecule type" value="Genomic_DNA"/>
</dbReference>
<keyword evidence="2" id="KW-1185">Reference proteome</keyword>
<proteinExistence type="predicted"/>
<dbReference type="Proteomes" id="UP001303211">
    <property type="component" value="Chromosome"/>
</dbReference>
<evidence type="ECO:0000313" key="1">
    <source>
        <dbReference type="EMBL" id="WOO31938.1"/>
    </source>
</evidence>
<name>A0ABZ0J505_9BURK</name>
<evidence type="ECO:0000313" key="2">
    <source>
        <dbReference type="Proteomes" id="UP001303211"/>
    </source>
</evidence>
<dbReference type="RefSeq" id="WP_317701407.1">
    <property type="nucleotide sequence ID" value="NZ_CP136921.1"/>
</dbReference>
<organism evidence="1 2">
    <name type="scientific">Diaphorobacter limosus</name>
    <dbReference type="NCBI Taxonomy" id="3036128"/>
    <lineage>
        <taxon>Bacteria</taxon>
        <taxon>Pseudomonadati</taxon>
        <taxon>Pseudomonadota</taxon>
        <taxon>Betaproteobacteria</taxon>
        <taxon>Burkholderiales</taxon>
        <taxon>Comamonadaceae</taxon>
        <taxon>Diaphorobacter</taxon>
    </lineage>
</organism>
<sequence>MHPLNAWIPTVEGMTATLSQTQGREHPKHVTEPTPRAIARQAEIWRYQKNLKPPNHSAQDATGKEVVHMQHIVLFVLCTHLSKEQGRICVPNRMIL</sequence>
<reference evidence="1 2" key="1">
    <citation type="submission" date="2023-03" db="EMBL/GenBank/DDBJ databases">
        <title>Diaphorobacter basophil sp. nov., isolated from a sewage-treatment plant.</title>
        <authorList>
            <person name="Yang K."/>
        </authorList>
    </citation>
    <scope>NUCLEOTIDE SEQUENCE [LARGE SCALE GENOMIC DNA]</scope>
    <source>
        <strain evidence="1 2">Y-1</strain>
    </source>
</reference>
<protein>
    <submittedName>
        <fullName evidence="1">Uncharacterized protein</fullName>
    </submittedName>
</protein>